<feature type="compositionally biased region" description="Acidic residues" evidence="1">
    <location>
        <begin position="180"/>
        <end position="197"/>
    </location>
</feature>
<evidence type="ECO:0000313" key="2">
    <source>
        <dbReference type="Proteomes" id="UP000887577"/>
    </source>
</evidence>
<evidence type="ECO:0000256" key="1">
    <source>
        <dbReference type="SAM" id="MobiDB-lite"/>
    </source>
</evidence>
<organism evidence="2 3">
    <name type="scientific">Panagrolaimus superbus</name>
    <dbReference type="NCBI Taxonomy" id="310955"/>
    <lineage>
        <taxon>Eukaryota</taxon>
        <taxon>Metazoa</taxon>
        <taxon>Ecdysozoa</taxon>
        <taxon>Nematoda</taxon>
        <taxon>Chromadorea</taxon>
        <taxon>Rhabditida</taxon>
        <taxon>Tylenchina</taxon>
        <taxon>Panagrolaimomorpha</taxon>
        <taxon>Panagrolaimoidea</taxon>
        <taxon>Panagrolaimidae</taxon>
        <taxon>Panagrolaimus</taxon>
    </lineage>
</organism>
<feature type="compositionally biased region" description="Basic and acidic residues" evidence="1">
    <location>
        <begin position="164"/>
        <end position="177"/>
    </location>
</feature>
<protein>
    <submittedName>
        <fullName evidence="3">MATH domain-containing protein</fullName>
    </submittedName>
</protein>
<evidence type="ECO:0000313" key="3">
    <source>
        <dbReference type="WBParaSite" id="PSU_v2.g2735.t1"/>
    </source>
</evidence>
<feature type="region of interest" description="Disordered" evidence="1">
    <location>
        <begin position="153"/>
        <end position="197"/>
    </location>
</feature>
<dbReference type="InterPro" id="IPR008974">
    <property type="entry name" value="TRAF-like"/>
</dbReference>
<reference evidence="3" key="1">
    <citation type="submission" date="2022-11" db="UniProtKB">
        <authorList>
            <consortium name="WormBaseParasite"/>
        </authorList>
    </citation>
    <scope>IDENTIFICATION</scope>
</reference>
<name>A0A914YRU6_9BILA</name>
<dbReference type="AlphaFoldDB" id="A0A914YRU6"/>
<keyword evidence="2" id="KW-1185">Reference proteome</keyword>
<dbReference type="SUPFAM" id="SSF49599">
    <property type="entry name" value="TRAF domain-like"/>
    <property type="match status" value="1"/>
</dbReference>
<dbReference type="Proteomes" id="UP000887577">
    <property type="component" value="Unplaced"/>
</dbReference>
<proteinExistence type="predicted"/>
<sequence length="197" mass="23018">MSTTMEPFVFEWKMPLSKYKECKVKERLWSIAYTTPQYLPLKFYLRLFPHGDDEENSEFISYFLFCEPPNGQTITLNYNLYIQDENARRIAESPWEGEFGVKHQTWGKRRFCRRPIISAGADGDRYITFGCTVEVKNFNLEILKPKKVIIPSVPVEEEEDDGEEKSVAEKSTEKEPEVFCIEEEESVTEDGEENNAD</sequence>
<dbReference type="WBParaSite" id="PSU_v2.g2735.t1">
    <property type="protein sequence ID" value="PSU_v2.g2735.t1"/>
    <property type="gene ID" value="PSU_v2.g2735"/>
</dbReference>
<dbReference type="Gene3D" id="2.60.210.10">
    <property type="entry name" value="Apoptosis, Tumor Necrosis Factor Receptor Associated Protein 2, Chain A"/>
    <property type="match status" value="1"/>
</dbReference>
<accession>A0A914YRU6</accession>